<name>A0A8H2K4R2_9MICO</name>
<gene>
    <name evidence="2" type="ORF">FB472_0199</name>
</gene>
<keyword evidence="1" id="KW-0812">Transmembrane</keyword>
<evidence type="ECO:0000313" key="2">
    <source>
        <dbReference type="EMBL" id="TQO18679.1"/>
    </source>
</evidence>
<organism evidence="2 3">
    <name type="scientific">Rhodoglobus vestalii</name>
    <dbReference type="NCBI Taxonomy" id="193384"/>
    <lineage>
        <taxon>Bacteria</taxon>
        <taxon>Bacillati</taxon>
        <taxon>Actinomycetota</taxon>
        <taxon>Actinomycetes</taxon>
        <taxon>Micrococcales</taxon>
        <taxon>Microbacteriaceae</taxon>
        <taxon>Rhodoglobus</taxon>
    </lineage>
</organism>
<evidence type="ECO:0000256" key="1">
    <source>
        <dbReference type="SAM" id="Phobius"/>
    </source>
</evidence>
<accession>A0A8H2K4R2</accession>
<reference evidence="2 3" key="1">
    <citation type="submission" date="2019-06" db="EMBL/GenBank/DDBJ databases">
        <title>Sequencing the genomes of 1000 actinobacteria strains.</title>
        <authorList>
            <person name="Klenk H.-P."/>
        </authorList>
    </citation>
    <scope>NUCLEOTIDE SEQUENCE [LARGE SCALE GENOMIC DNA]</scope>
    <source>
        <strain evidence="2 3">DSM 21947</strain>
    </source>
</reference>
<keyword evidence="1" id="KW-1133">Transmembrane helix</keyword>
<dbReference type="OrthoDB" id="5123577at2"/>
<sequence>MSYDPTRLSNQPALTTASGTSWLIIGGLFSGIAIAVLIVLETVAPHGLAWGSIAAIVGLYAAMFIVRFTVASHRRRLRIIAACFLMIAFVGLGSVVTIAAASWAAL</sequence>
<dbReference type="RefSeq" id="WP_141989263.1">
    <property type="nucleotide sequence ID" value="NZ_VFRA01000001.1"/>
</dbReference>
<keyword evidence="3" id="KW-1185">Reference proteome</keyword>
<comment type="caution">
    <text evidence="2">The sequence shown here is derived from an EMBL/GenBank/DDBJ whole genome shotgun (WGS) entry which is preliminary data.</text>
</comment>
<keyword evidence="1" id="KW-0472">Membrane</keyword>
<dbReference type="AlphaFoldDB" id="A0A8H2K4R2"/>
<feature type="transmembrane region" description="Helical" evidence="1">
    <location>
        <begin position="21"/>
        <end position="40"/>
    </location>
</feature>
<feature type="transmembrane region" description="Helical" evidence="1">
    <location>
        <begin position="46"/>
        <end position="67"/>
    </location>
</feature>
<protein>
    <submittedName>
        <fullName evidence="2">Uncharacterized protein</fullName>
    </submittedName>
</protein>
<feature type="transmembrane region" description="Helical" evidence="1">
    <location>
        <begin position="79"/>
        <end position="105"/>
    </location>
</feature>
<proteinExistence type="predicted"/>
<dbReference type="EMBL" id="VFRA01000001">
    <property type="protein sequence ID" value="TQO18679.1"/>
    <property type="molecule type" value="Genomic_DNA"/>
</dbReference>
<evidence type="ECO:0000313" key="3">
    <source>
        <dbReference type="Proteomes" id="UP000316560"/>
    </source>
</evidence>
<dbReference type="Proteomes" id="UP000316560">
    <property type="component" value="Unassembled WGS sequence"/>
</dbReference>